<dbReference type="Proteomes" id="UP000315995">
    <property type="component" value="Chromosome"/>
</dbReference>
<evidence type="ECO:0000256" key="1">
    <source>
        <dbReference type="SAM" id="MobiDB-lite"/>
    </source>
</evidence>
<dbReference type="InterPro" id="IPR004360">
    <property type="entry name" value="Glyas_Fos-R_dOase_dom"/>
</dbReference>
<sequence>MLHHIALGARDVERVAAFYADLFELSEKTRHHYDDGSLRSVWLEIDSTILMVEHTEAPERRVEGVGAGPFLLAFAVGDEDERRALEARVEAMGSPIEERTGFSSYFRDPEGNRVAVSHYPR</sequence>
<protein>
    <submittedName>
        <fullName evidence="3">VOC family protein</fullName>
    </submittedName>
</protein>
<dbReference type="OrthoDB" id="9792626at2"/>
<dbReference type="PROSITE" id="PS51819">
    <property type="entry name" value="VOC"/>
    <property type="match status" value="1"/>
</dbReference>
<dbReference type="SUPFAM" id="SSF54593">
    <property type="entry name" value="Glyoxalase/Bleomycin resistance protein/Dihydroxybiphenyl dioxygenase"/>
    <property type="match status" value="1"/>
</dbReference>
<accession>A0A4Y6PVK0</accession>
<gene>
    <name evidence="3" type="ORF">FIV42_16945</name>
</gene>
<dbReference type="CDD" id="cd06587">
    <property type="entry name" value="VOC"/>
    <property type="match status" value="1"/>
</dbReference>
<dbReference type="RefSeq" id="WP_141198838.1">
    <property type="nucleotide sequence ID" value="NZ_CP041186.1"/>
</dbReference>
<proteinExistence type="predicted"/>
<dbReference type="Pfam" id="PF00903">
    <property type="entry name" value="Glyoxalase"/>
    <property type="match status" value="1"/>
</dbReference>
<dbReference type="AlphaFoldDB" id="A0A4Y6PVK0"/>
<dbReference type="InterPro" id="IPR037523">
    <property type="entry name" value="VOC_core"/>
</dbReference>
<name>A0A4Y6PVK0_PERCE</name>
<evidence type="ECO:0000313" key="3">
    <source>
        <dbReference type="EMBL" id="QDG52366.1"/>
    </source>
</evidence>
<dbReference type="InterPro" id="IPR029068">
    <property type="entry name" value="Glyas_Bleomycin-R_OHBP_Dase"/>
</dbReference>
<feature type="region of interest" description="Disordered" evidence="1">
    <location>
        <begin position="101"/>
        <end position="121"/>
    </location>
</feature>
<dbReference type="EMBL" id="CP041186">
    <property type="protein sequence ID" value="QDG52366.1"/>
    <property type="molecule type" value="Genomic_DNA"/>
</dbReference>
<evidence type="ECO:0000259" key="2">
    <source>
        <dbReference type="PROSITE" id="PS51819"/>
    </source>
</evidence>
<feature type="domain" description="VOC" evidence="2">
    <location>
        <begin position="1"/>
        <end position="119"/>
    </location>
</feature>
<evidence type="ECO:0000313" key="4">
    <source>
        <dbReference type="Proteomes" id="UP000315995"/>
    </source>
</evidence>
<reference evidence="3 4" key="1">
    <citation type="submission" date="2019-06" db="EMBL/GenBank/DDBJ databases">
        <title>Persicimonas caeni gen. nov., sp. nov., a predatory bacterium isolated from solar saltern.</title>
        <authorList>
            <person name="Wang S."/>
        </authorList>
    </citation>
    <scope>NUCLEOTIDE SEQUENCE [LARGE SCALE GENOMIC DNA]</scope>
    <source>
        <strain evidence="3 4">YN101</strain>
    </source>
</reference>
<organism evidence="3 4">
    <name type="scientific">Persicimonas caeni</name>
    <dbReference type="NCBI Taxonomy" id="2292766"/>
    <lineage>
        <taxon>Bacteria</taxon>
        <taxon>Deltaproteobacteria</taxon>
        <taxon>Bradymonadales</taxon>
        <taxon>Bradymonadaceae</taxon>
        <taxon>Persicimonas</taxon>
    </lineage>
</organism>
<accession>A0A5B8Y8H2</accession>
<keyword evidence="4" id="KW-1185">Reference proteome</keyword>
<dbReference type="Gene3D" id="3.10.180.10">
    <property type="entry name" value="2,3-Dihydroxybiphenyl 1,2-Dioxygenase, domain 1"/>
    <property type="match status" value="1"/>
</dbReference>